<keyword evidence="7" id="KW-1185">Reference proteome</keyword>
<dbReference type="KEGG" id="ssei:FJR45_01420"/>
<keyword evidence="3" id="KW-0547">Nucleotide-binding</keyword>
<evidence type="ECO:0000313" key="7">
    <source>
        <dbReference type="Proteomes" id="UP000593719"/>
    </source>
</evidence>
<dbReference type="GO" id="GO:0016020">
    <property type="term" value="C:membrane"/>
    <property type="evidence" value="ECO:0007669"/>
    <property type="project" value="InterPro"/>
</dbReference>
<dbReference type="SUPFAM" id="SSF52540">
    <property type="entry name" value="P-loop containing nucleoside triphosphate hydrolases"/>
    <property type="match status" value="1"/>
</dbReference>
<dbReference type="RefSeq" id="WP_193151034.1">
    <property type="nucleotide sequence ID" value="NZ_CP041235.1"/>
</dbReference>
<dbReference type="CDD" id="cd03220">
    <property type="entry name" value="ABC_KpsT_Wzt"/>
    <property type="match status" value="1"/>
</dbReference>
<dbReference type="Gene3D" id="3.40.50.300">
    <property type="entry name" value="P-loop containing nucleotide triphosphate hydrolases"/>
    <property type="match status" value="1"/>
</dbReference>
<dbReference type="InterPro" id="IPR003439">
    <property type="entry name" value="ABC_transporter-like_ATP-bd"/>
</dbReference>
<dbReference type="Proteomes" id="UP000593719">
    <property type="component" value="Chromosome"/>
</dbReference>
<proteinExistence type="inferred from homology"/>
<feature type="domain" description="ABC transporter" evidence="5">
    <location>
        <begin position="2"/>
        <end position="224"/>
    </location>
</feature>
<dbReference type="PROSITE" id="PS00211">
    <property type="entry name" value="ABC_TRANSPORTER_1"/>
    <property type="match status" value="1"/>
</dbReference>
<dbReference type="GO" id="GO:0016887">
    <property type="term" value="F:ATP hydrolysis activity"/>
    <property type="evidence" value="ECO:0007669"/>
    <property type="project" value="InterPro"/>
</dbReference>
<accession>A0A7M1AYV7</accession>
<organism evidence="6 7">
    <name type="scientific">Sulfurimonas sediminis</name>
    <dbReference type="NCBI Taxonomy" id="2590020"/>
    <lineage>
        <taxon>Bacteria</taxon>
        <taxon>Pseudomonadati</taxon>
        <taxon>Campylobacterota</taxon>
        <taxon>Epsilonproteobacteria</taxon>
        <taxon>Campylobacterales</taxon>
        <taxon>Sulfurimonadaceae</taxon>
        <taxon>Sulfurimonas</taxon>
    </lineage>
</organism>
<evidence type="ECO:0000259" key="5">
    <source>
        <dbReference type="PROSITE" id="PS50893"/>
    </source>
</evidence>
<dbReference type="Pfam" id="PF00005">
    <property type="entry name" value="ABC_tran"/>
    <property type="match status" value="1"/>
</dbReference>
<dbReference type="GO" id="GO:0005524">
    <property type="term" value="F:ATP binding"/>
    <property type="evidence" value="ECO:0007669"/>
    <property type="project" value="UniProtKB-KW"/>
</dbReference>
<sequence>MIELKNVTKYFKTDGQKKYILKNVTLTIPSGVNLGIVGRNGAGKSTLLRMLGGIDFPTVGTITSPNSFSWPMGLAGGFQGSMTGRQNVKFVCRIYGKREEELQEVIEHVREFAEIGDYFDMPIKLYSSGMKSRLSFGLSLAFDFDYLIIDETLSVGDENFKKKAKDALMKKIERSNVLLVSHSMADLRKICDAGILIDDGKIFYYEEIDDAINAYHNINIAKTKKNGVASSAIYCSDGKCFDNINDAASFYKIRPMSIIQALNENNGSNVYLKKVFWRDGQNKLPFQNWENVVAMETLISSDGVIFENALEAAFFYMERFPKKNIGKMHVAEVMQHENGFSKTLNVKFYYLSEYQ</sequence>
<evidence type="ECO:0000256" key="3">
    <source>
        <dbReference type="ARBA" id="ARBA00022741"/>
    </source>
</evidence>
<evidence type="ECO:0000256" key="2">
    <source>
        <dbReference type="ARBA" id="ARBA00022448"/>
    </source>
</evidence>
<dbReference type="AlphaFoldDB" id="A0A7M1AYV7"/>
<name>A0A7M1AYV7_9BACT</name>
<dbReference type="PANTHER" id="PTHR46743:SF2">
    <property type="entry name" value="TEICHOIC ACIDS EXPORT ATP-BINDING PROTEIN TAGH"/>
    <property type="match status" value="1"/>
</dbReference>
<keyword evidence="4 6" id="KW-0067">ATP-binding</keyword>
<dbReference type="InterPro" id="IPR017871">
    <property type="entry name" value="ABC_transporter-like_CS"/>
</dbReference>
<evidence type="ECO:0000256" key="4">
    <source>
        <dbReference type="ARBA" id="ARBA00022840"/>
    </source>
</evidence>
<evidence type="ECO:0000313" key="6">
    <source>
        <dbReference type="EMBL" id="QOP42679.1"/>
    </source>
</evidence>
<gene>
    <name evidence="6" type="ORF">FJR45_01420</name>
</gene>
<dbReference type="InterPro" id="IPR050683">
    <property type="entry name" value="Bact_Polysacc_Export_ATP-bd"/>
</dbReference>
<dbReference type="InterPro" id="IPR003593">
    <property type="entry name" value="AAA+_ATPase"/>
</dbReference>
<evidence type="ECO:0000256" key="1">
    <source>
        <dbReference type="ARBA" id="ARBA00005417"/>
    </source>
</evidence>
<dbReference type="PROSITE" id="PS50893">
    <property type="entry name" value="ABC_TRANSPORTER_2"/>
    <property type="match status" value="1"/>
</dbReference>
<dbReference type="PANTHER" id="PTHR46743">
    <property type="entry name" value="TEICHOIC ACIDS EXPORT ATP-BINDING PROTEIN TAGH"/>
    <property type="match status" value="1"/>
</dbReference>
<reference evidence="6 7" key="1">
    <citation type="submission" date="2019-06" db="EMBL/GenBank/DDBJ databases">
        <title>Sulfurimonas gotlandica sp. nov., a chemoautotrophic and psychrotolerant epsilonproteobacterium isolated from a pelagic redoxcline, and an emended description of the genus Sulfurimonas.</title>
        <authorList>
            <person name="Wang S."/>
            <person name="Jiang L."/>
            <person name="Shao Z."/>
        </authorList>
    </citation>
    <scope>NUCLEOTIDE SEQUENCE [LARGE SCALE GENOMIC DNA]</scope>
    <source>
        <strain evidence="6 7">S2-6</strain>
    </source>
</reference>
<dbReference type="GO" id="GO:0140359">
    <property type="term" value="F:ABC-type transporter activity"/>
    <property type="evidence" value="ECO:0007669"/>
    <property type="project" value="InterPro"/>
</dbReference>
<protein>
    <submittedName>
        <fullName evidence="6">ABC transporter ATP-binding protein</fullName>
    </submittedName>
</protein>
<dbReference type="SMART" id="SM00382">
    <property type="entry name" value="AAA"/>
    <property type="match status" value="1"/>
</dbReference>
<dbReference type="EMBL" id="CP041235">
    <property type="protein sequence ID" value="QOP42679.1"/>
    <property type="molecule type" value="Genomic_DNA"/>
</dbReference>
<keyword evidence="2" id="KW-0813">Transport</keyword>
<comment type="similarity">
    <text evidence="1">Belongs to the ABC transporter superfamily.</text>
</comment>
<dbReference type="InterPro" id="IPR027417">
    <property type="entry name" value="P-loop_NTPase"/>
</dbReference>
<dbReference type="InterPro" id="IPR015860">
    <property type="entry name" value="ABC_transpr_TagH-like"/>
</dbReference>